<dbReference type="Pfam" id="PF00288">
    <property type="entry name" value="GHMP_kinases_N"/>
    <property type="match status" value="1"/>
</dbReference>
<dbReference type="InterPro" id="IPR006204">
    <property type="entry name" value="GHMP_kinase_N_dom"/>
</dbReference>
<dbReference type="KEGG" id="tog:HNI00_11880"/>
<dbReference type="InterPro" id="IPR013750">
    <property type="entry name" value="GHMP_kinase_C_dom"/>
</dbReference>
<keyword evidence="7 9" id="KW-0067">ATP-binding</keyword>
<dbReference type="GO" id="GO:0005524">
    <property type="term" value="F:ATP binding"/>
    <property type="evidence" value="ECO:0007669"/>
    <property type="project" value="UniProtKB-UniRule"/>
</dbReference>
<evidence type="ECO:0000256" key="7">
    <source>
        <dbReference type="ARBA" id="ARBA00022840"/>
    </source>
</evidence>
<feature type="domain" description="GHMP kinase C-terminal" evidence="11">
    <location>
        <begin position="217"/>
        <end position="292"/>
    </location>
</feature>
<reference evidence="12" key="1">
    <citation type="submission" date="2020-05" db="EMBL/GenBank/DDBJ databases">
        <authorList>
            <person name="Zhu T."/>
            <person name="Keshari N."/>
            <person name="Lu X."/>
        </authorList>
    </citation>
    <scope>NUCLEOTIDE SEQUENCE</scope>
    <source>
        <strain evidence="12">NK1-22</strain>
    </source>
</reference>
<evidence type="ECO:0000256" key="8">
    <source>
        <dbReference type="ARBA" id="ARBA00032554"/>
    </source>
</evidence>
<dbReference type="AlphaFoldDB" id="A0AA96Y6V5"/>
<evidence type="ECO:0000256" key="2">
    <source>
        <dbReference type="ARBA" id="ARBA00012052"/>
    </source>
</evidence>
<dbReference type="EC" id="2.7.1.148" evidence="2 9"/>
<proteinExistence type="inferred from homology"/>
<evidence type="ECO:0000256" key="5">
    <source>
        <dbReference type="ARBA" id="ARBA00022741"/>
    </source>
</evidence>
<keyword evidence="5 9" id="KW-0547">Nucleotide-binding</keyword>
<evidence type="ECO:0000256" key="4">
    <source>
        <dbReference type="ARBA" id="ARBA00022679"/>
    </source>
</evidence>
<keyword evidence="9" id="KW-0414">Isoprene biosynthesis</keyword>
<dbReference type="GO" id="GO:0016114">
    <property type="term" value="P:terpenoid biosynthetic process"/>
    <property type="evidence" value="ECO:0007669"/>
    <property type="project" value="UniProtKB-UniRule"/>
</dbReference>
<evidence type="ECO:0000313" key="12">
    <source>
        <dbReference type="EMBL" id="WOB43774.1"/>
    </source>
</evidence>
<feature type="binding site" evidence="9">
    <location>
        <begin position="99"/>
        <end position="109"/>
    </location>
    <ligand>
        <name>ATP</name>
        <dbReference type="ChEBI" id="CHEBI:30616"/>
    </ligand>
</feature>
<dbReference type="Pfam" id="PF08544">
    <property type="entry name" value="GHMP_kinases_C"/>
    <property type="match status" value="1"/>
</dbReference>
<protein>
    <recommendedName>
        <fullName evidence="3 9">4-diphosphocytidyl-2-C-methyl-D-erythritol kinase</fullName>
        <shortName evidence="9">CMK</shortName>
        <ecNumber evidence="2 9">2.7.1.148</ecNumber>
    </recommendedName>
    <alternativeName>
        <fullName evidence="8 9">4-(cytidine-5'-diphospho)-2-C-methyl-D-erythritol kinase</fullName>
    </alternativeName>
</protein>
<feature type="domain" description="GHMP kinase N-terminal" evidence="10">
    <location>
        <begin position="67"/>
        <end position="149"/>
    </location>
</feature>
<evidence type="ECO:0000256" key="9">
    <source>
        <dbReference type="HAMAP-Rule" id="MF_00061"/>
    </source>
</evidence>
<comment type="pathway">
    <text evidence="9">Isoprenoid biosynthesis; isopentenyl diphosphate biosynthesis via DXP pathway; isopentenyl diphosphate from 1-deoxy-D-xylulose 5-phosphate: step 3/6.</text>
</comment>
<evidence type="ECO:0000259" key="11">
    <source>
        <dbReference type="Pfam" id="PF08544"/>
    </source>
</evidence>
<dbReference type="InterPro" id="IPR014721">
    <property type="entry name" value="Ribsml_uS5_D2-typ_fold_subgr"/>
</dbReference>
<dbReference type="GO" id="GO:0050515">
    <property type="term" value="F:4-(cytidine 5'-diphospho)-2-C-methyl-D-erythritol kinase activity"/>
    <property type="evidence" value="ECO:0007669"/>
    <property type="project" value="UniProtKB-UniRule"/>
</dbReference>
<comment type="similarity">
    <text evidence="1 9">Belongs to the GHMP kinase family. IspE subfamily.</text>
</comment>
<name>A0AA96Y6V5_9CYAN</name>
<dbReference type="EMBL" id="CP053540">
    <property type="protein sequence ID" value="WOB43774.1"/>
    <property type="molecule type" value="Genomic_DNA"/>
</dbReference>
<gene>
    <name evidence="9" type="primary">ispE</name>
    <name evidence="12" type="ORF">HNI00_11880</name>
</gene>
<keyword evidence="4 9" id="KW-0808">Transferase</keyword>
<dbReference type="PANTHER" id="PTHR43527">
    <property type="entry name" value="4-DIPHOSPHOCYTIDYL-2-C-METHYL-D-ERYTHRITOL KINASE, CHLOROPLASTIC"/>
    <property type="match status" value="1"/>
</dbReference>
<dbReference type="PANTHER" id="PTHR43527:SF2">
    <property type="entry name" value="4-DIPHOSPHOCYTIDYL-2-C-METHYL-D-ERYTHRITOL KINASE, CHLOROPLASTIC"/>
    <property type="match status" value="1"/>
</dbReference>
<dbReference type="InterPro" id="IPR020568">
    <property type="entry name" value="Ribosomal_Su5_D2-typ_SF"/>
</dbReference>
<evidence type="ECO:0000256" key="6">
    <source>
        <dbReference type="ARBA" id="ARBA00022777"/>
    </source>
</evidence>
<evidence type="ECO:0000256" key="1">
    <source>
        <dbReference type="ARBA" id="ARBA00009684"/>
    </source>
</evidence>
<evidence type="ECO:0000259" key="10">
    <source>
        <dbReference type="Pfam" id="PF00288"/>
    </source>
</evidence>
<dbReference type="SUPFAM" id="SSF54211">
    <property type="entry name" value="Ribosomal protein S5 domain 2-like"/>
    <property type="match status" value="1"/>
</dbReference>
<dbReference type="InterPro" id="IPR004424">
    <property type="entry name" value="IspE"/>
</dbReference>
<feature type="active site" evidence="9">
    <location>
        <position position="141"/>
    </location>
</feature>
<comment type="function">
    <text evidence="9">Catalyzes the phosphorylation of the position 2 hydroxy group of 4-diphosphocytidyl-2C-methyl-D-erythritol.</text>
</comment>
<evidence type="ECO:0000256" key="3">
    <source>
        <dbReference type="ARBA" id="ARBA00017473"/>
    </source>
</evidence>
<dbReference type="RefSeq" id="WP_316786390.1">
    <property type="nucleotide sequence ID" value="NZ_CP053540.1"/>
</dbReference>
<comment type="catalytic activity">
    <reaction evidence="9">
        <text>4-CDP-2-C-methyl-D-erythritol + ATP = 4-CDP-2-C-methyl-D-erythritol 2-phosphate + ADP + H(+)</text>
        <dbReference type="Rhea" id="RHEA:18437"/>
        <dbReference type="ChEBI" id="CHEBI:15378"/>
        <dbReference type="ChEBI" id="CHEBI:30616"/>
        <dbReference type="ChEBI" id="CHEBI:57823"/>
        <dbReference type="ChEBI" id="CHEBI:57919"/>
        <dbReference type="ChEBI" id="CHEBI:456216"/>
        <dbReference type="EC" id="2.7.1.148"/>
    </reaction>
</comment>
<dbReference type="PIRSF" id="PIRSF010376">
    <property type="entry name" value="IspE"/>
    <property type="match status" value="1"/>
</dbReference>
<sequence>MHSYSLIAPAKINLYLEIIGDRPDGYHELAMVMQSVSLADRVDLRANGIEQFRLSCDSPEVPADENNLAHKAAVLMAQRFPKAYAQFGGVDMTLHKRIPVGAGLAGGSTNAAAVLVGLDLMWGLGLTRMELQELATELGSDVAFCIGGGTAIATGRGEQLDPLPSVDYLWVVLAKYRSLPISTAWAYKTYRQRFEGTYARDTDSLQQRLERVHAGPMVGAIAQRDGSKIPELLYNDFERVVFPDYPKVAALKQQLLDLGAAGALMSGSGSTVFGLTHSQARAEALTAALREQQPDPDLEIWVGQLIAKGIHLAP</sequence>
<keyword evidence="6 9" id="KW-0418">Kinase</keyword>
<dbReference type="InterPro" id="IPR036554">
    <property type="entry name" value="GHMP_kinase_C_sf"/>
</dbReference>
<dbReference type="Gene3D" id="3.30.70.890">
    <property type="entry name" value="GHMP kinase, C-terminal domain"/>
    <property type="match status" value="1"/>
</dbReference>
<accession>A0AA96Y6V5</accession>
<dbReference type="NCBIfam" id="TIGR00154">
    <property type="entry name" value="ispE"/>
    <property type="match status" value="1"/>
</dbReference>
<dbReference type="SUPFAM" id="SSF55060">
    <property type="entry name" value="GHMP Kinase, C-terminal domain"/>
    <property type="match status" value="1"/>
</dbReference>
<feature type="active site" evidence="9">
    <location>
        <position position="11"/>
    </location>
</feature>
<dbReference type="HAMAP" id="MF_00061">
    <property type="entry name" value="IspE"/>
    <property type="match status" value="1"/>
</dbReference>
<dbReference type="GO" id="GO:0019288">
    <property type="term" value="P:isopentenyl diphosphate biosynthetic process, methylerythritol 4-phosphate pathway"/>
    <property type="evidence" value="ECO:0007669"/>
    <property type="project" value="UniProtKB-UniRule"/>
</dbReference>
<organism evidence="12">
    <name type="scientific">Thermoleptolyngbya oregonensis NK1-22</name>
    <dbReference type="NCBI Taxonomy" id="2547457"/>
    <lineage>
        <taxon>Bacteria</taxon>
        <taxon>Bacillati</taxon>
        <taxon>Cyanobacteriota</taxon>
        <taxon>Cyanophyceae</taxon>
        <taxon>Oculatellales</taxon>
        <taxon>Oculatellaceae</taxon>
        <taxon>Thermoleptolyngbya</taxon>
    </lineage>
</organism>
<dbReference type="Gene3D" id="3.30.230.10">
    <property type="match status" value="1"/>
</dbReference>